<evidence type="ECO:0000256" key="1">
    <source>
        <dbReference type="SAM" id="MobiDB-lite"/>
    </source>
</evidence>
<reference evidence="2" key="2">
    <citation type="submission" date="2023-07" db="EMBL/GenBank/DDBJ databases">
        <authorList>
            <consortium name="Lawrence Berkeley National Laboratory"/>
            <person name="Haridas S."/>
            <person name="Hensen N."/>
            <person name="Bonometti L."/>
            <person name="Westerberg I."/>
            <person name="Brannstrom I.O."/>
            <person name="Guillou S."/>
            <person name="Cros-Aarteil S."/>
            <person name="Calhoun S."/>
            <person name="Kuo A."/>
            <person name="Mondo S."/>
            <person name="Pangilinan J."/>
            <person name="Riley R."/>
            <person name="LaButti K."/>
            <person name="Andreopoulos B."/>
            <person name="Lipzen A."/>
            <person name="Chen C."/>
            <person name="Yanf M."/>
            <person name="Daum C."/>
            <person name="Ng V."/>
            <person name="Clum A."/>
            <person name="Steindorff A."/>
            <person name="Ohm R."/>
            <person name="Martin F."/>
            <person name="Silar P."/>
            <person name="Natvig D."/>
            <person name="Lalanne C."/>
            <person name="Gautier V."/>
            <person name="Ament-velasquez S.L."/>
            <person name="Kruys A."/>
            <person name="Hutchinson M.I."/>
            <person name="Powell A.J."/>
            <person name="Barry K."/>
            <person name="Miller A.N."/>
            <person name="Grigoriev I.V."/>
            <person name="Debuchy R."/>
            <person name="Gladieux P."/>
            <person name="Thoren M.H."/>
            <person name="Johannesson H."/>
        </authorList>
    </citation>
    <scope>NUCLEOTIDE SEQUENCE</scope>
    <source>
        <strain evidence="2">FGSC 1904</strain>
    </source>
</reference>
<sequence length="363" mass="40699">MVRGMFDAIQDMTDIKDGKDHQLNQLRTTTHHVTENVAWQLWEEAKKTHAGRPDVLPWTTSFYRKPYDSLQERWEDLIDSMKIEPCKPQAGNTEMPPFATSFINRRYESLEARWEAMLLLMRKSKGAAVNLLVASYIKRFANDPHGEEENAKRSGANQAQAPAPAPEEKAAEAVDAQSQQELDANMGPHQRGDGAPSANNEYKPMAAPAFPDVQVGPANYANYNNDEFAEAAVQNTQRADVPPSMEQLMFQRNMWPVEQMLITSSTKNSRKPRAIGHSRPGLRQALLAGLAPHERSQHRRTTREPPPQVHSPLALSSSMTAFYAAEGALNALYHRTPVEGSTDDIPKTRHQQRPLVMQMADAL</sequence>
<feature type="region of interest" description="Disordered" evidence="1">
    <location>
        <begin position="145"/>
        <end position="209"/>
    </location>
</feature>
<evidence type="ECO:0000313" key="2">
    <source>
        <dbReference type="EMBL" id="KAK3399659.1"/>
    </source>
</evidence>
<feature type="region of interest" description="Disordered" evidence="1">
    <location>
        <begin position="291"/>
        <end position="310"/>
    </location>
</feature>
<dbReference type="AlphaFoldDB" id="A0AAE0PGY4"/>
<organism evidence="2 3">
    <name type="scientific">Sordaria brevicollis</name>
    <dbReference type="NCBI Taxonomy" id="83679"/>
    <lineage>
        <taxon>Eukaryota</taxon>
        <taxon>Fungi</taxon>
        <taxon>Dikarya</taxon>
        <taxon>Ascomycota</taxon>
        <taxon>Pezizomycotina</taxon>
        <taxon>Sordariomycetes</taxon>
        <taxon>Sordariomycetidae</taxon>
        <taxon>Sordariales</taxon>
        <taxon>Sordariaceae</taxon>
        <taxon>Sordaria</taxon>
    </lineage>
</organism>
<keyword evidence="3" id="KW-1185">Reference proteome</keyword>
<dbReference type="Proteomes" id="UP001281003">
    <property type="component" value="Unassembled WGS sequence"/>
</dbReference>
<name>A0AAE0PGY4_SORBR</name>
<protein>
    <submittedName>
        <fullName evidence="2">Uncharacterized protein</fullName>
    </submittedName>
</protein>
<dbReference type="EMBL" id="JAUTDP010000004">
    <property type="protein sequence ID" value="KAK3399659.1"/>
    <property type="molecule type" value="Genomic_DNA"/>
</dbReference>
<reference evidence="2" key="1">
    <citation type="journal article" date="2023" name="Mol. Phylogenet. Evol.">
        <title>Genome-scale phylogeny and comparative genomics of the fungal order Sordariales.</title>
        <authorList>
            <person name="Hensen N."/>
            <person name="Bonometti L."/>
            <person name="Westerberg I."/>
            <person name="Brannstrom I.O."/>
            <person name="Guillou S."/>
            <person name="Cros-Aarteil S."/>
            <person name="Calhoun S."/>
            <person name="Haridas S."/>
            <person name="Kuo A."/>
            <person name="Mondo S."/>
            <person name="Pangilinan J."/>
            <person name="Riley R."/>
            <person name="LaButti K."/>
            <person name="Andreopoulos B."/>
            <person name="Lipzen A."/>
            <person name="Chen C."/>
            <person name="Yan M."/>
            <person name="Daum C."/>
            <person name="Ng V."/>
            <person name="Clum A."/>
            <person name="Steindorff A."/>
            <person name="Ohm R.A."/>
            <person name="Martin F."/>
            <person name="Silar P."/>
            <person name="Natvig D.O."/>
            <person name="Lalanne C."/>
            <person name="Gautier V."/>
            <person name="Ament-Velasquez S.L."/>
            <person name="Kruys A."/>
            <person name="Hutchinson M.I."/>
            <person name="Powell A.J."/>
            <person name="Barry K."/>
            <person name="Miller A.N."/>
            <person name="Grigoriev I.V."/>
            <person name="Debuchy R."/>
            <person name="Gladieux P."/>
            <person name="Hiltunen Thoren M."/>
            <person name="Johannesson H."/>
        </authorList>
    </citation>
    <scope>NUCLEOTIDE SEQUENCE</scope>
    <source>
        <strain evidence="2">FGSC 1904</strain>
    </source>
</reference>
<gene>
    <name evidence="2" type="ORF">B0T20DRAFT_477498</name>
</gene>
<proteinExistence type="predicted"/>
<evidence type="ECO:0000313" key="3">
    <source>
        <dbReference type="Proteomes" id="UP001281003"/>
    </source>
</evidence>
<comment type="caution">
    <text evidence="2">The sequence shown here is derived from an EMBL/GenBank/DDBJ whole genome shotgun (WGS) entry which is preliminary data.</text>
</comment>
<accession>A0AAE0PGY4</accession>